<evidence type="ECO:0000313" key="3">
    <source>
        <dbReference type="EMBL" id="MCF6138652.1"/>
    </source>
</evidence>
<proteinExistence type="predicted"/>
<dbReference type="InterPro" id="IPR016071">
    <property type="entry name" value="Staphylococal_nuclease_OB-fold"/>
</dbReference>
<keyword evidence="4" id="KW-1185">Reference proteome</keyword>
<dbReference type="Proteomes" id="UP001649381">
    <property type="component" value="Unassembled WGS sequence"/>
</dbReference>
<evidence type="ECO:0000259" key="2">
    <source>
        <dbReference type="PROSITE" id="PS50830"/>
    </source>
</evidence>
<name>A0ABS9H487_9BACL</name>
<dbReference type="PROSITE" id="PS50830">
    <property type="entry name" value="TNASE_3"/>
    <property type="match status" value="1"/>
</dbReference>
<dbReference type="InterPro" id="IPR035437">
    <property type="entry name" value="SNase_OB-fold_sf"/>
</dbReference>
<protein>
    <submittedName>
        <fullName evidence="3">Thermonuclease family protein</fullName>
    </submittedName>
</protein>
<dbReference type="Pfam" id="PF00565">
    <property type="entry name" value="SNase"/>
    <property type="match status" value="1"/>
</dbReference>
<feature type="region of interest" description="Disordered" evidence="1">
    <location>
        <begin position="83"/>
        <end position="109"/>
    </location>
</feature>
<dbReference type="Gene3D" id="2.40.50.90">
    <property type="match status" value="1"/>
</dbReference>
<dbReference type="RefSeq" id="WP_236336026.1">
    <property type="nucleotide sequence ID" value="NZ_JAKIJS010000001.1"/>
</dbReference>
<evidence type="ECO:0000313" key="4">
    <source>
        <dbReference type="Proteomes" id="UP001649381"/>
    </source>
</evidence>
<accession>A0ABS9H487</accession>
<gene>
    <name evidence="3" type="ORF">L2716_13015</name>
</gene>
<reference evidence="3 4" key="1">
    <citation type="submission" date="2022-01" db="EMBL/GenBank/DDBJ databases">
        <title>Alkalihalobacillus sp. EGI L200015, a novel bacterium isolated from a salt lake sediment.</title>
        <authorList>
            <person name="Gao L."/>
            <person name="Fang B.-Z."/>
            <person name="Li W.-J."/>
        </authorList>
    </citation>
    <scope>NUCLEOTIDE SEQUENCE [LARGE SCALE GENOMIC DNA]</scope>
    <source>
        <strain evidence="3 4">KCTC 12718</strain>
    </source>
</reference>
<feature type="domain" description="TNase-like" evidence="2">
    <location>
        <begin position="108"/>
        <end position="241"/>
    </location>
</feature>
<organism evidence="3 4">
    <name type="scientific">Pseudalkalibacillus berkeleyi</name>
    <dbReference type="NCBI Taxonomy" id="1069813"/>
    <lineage>
        <taxon>Bacteria</taxon>
        <taxon>Bacillati</taxon>
        <taxon>Bacillota</taxon>
        <taxon>Bacilli</taxon>
        <taxon>Bacillales</taxon>
        <taxon>Fictibacillaceae</taxon>
        <taxon>Pseudalkalibacillus</taxon>
    </lineage>
</organism>
<dbReference type="EMBL" id="JAKIJS010000001">
    <property type="protein sequence ID" value="MCF6138652.1"/>
    <property type="molecule type" value="Genomic_DNA"/>
</dbReference>
<comment type="caution">
    <text evidence="3">The sequence shown here is derived from an EMBL/GenBank/DDBJ whole genome shotgun (WGS) entry which is preliminary data.</text>
</comment>
<sequence>MKSDLEVRIAELAMQDRSDLKGSEVTVSGFLAGEAEEPLEDGYNYPFIDENMNGILVKSQQKLNHLERGKWFNITGMLDSTHQQEMHVTSEANVEPSHSHKATPPQEKQFISSVKKVVDGDTIHLETPVLGTTKVRFVSIDTPETNYQGQSQGYHAEEATRQLEYLLPLGERVDIHVGDEPFDQYGRLLAVVVKNEQNINLEMIELGMAVPYFIYPNLVNFNEYGEAVVRAKEFCKGIWNPERPIDELPYEFRFNKRGGPNKFVGHHATKMYVEPSKWESVPIEYRVFFLNEKDAKDAGYDKVQDSNQC</sequence>
<dbReference type="SUPFAM" id="SSF50199">
    <property type="entry name" value="Staphylococcal nuclease"/>
    <property type="match status" value="1"/>
</dbReference>
<evidence type="ECO:0000256" key="1">
    <source>
        <dbReference type="SAM" id="MobiDB-lite"/>
    </source>
</evidence>
<dbReference type="SMART" id="SM00318">
    <property type="entry name" value="SNc"/>
    <property type="match status" value="1"/>
</dbReference>
<feature type="compositionally biased region" description="Polar residues" evidence="1">
    <location>
        <begin position="83"/>
        <end position="92"/>
    </location>
</feature>